<dbReference type="EMBL" id="DF973646">
    <property type="protein sequence ID" value="GAU36901.1"/>
    <property type="molecule type" value="Genomic_DNA"/>
</dbReference>
<accession>A0A2Z6MZG0</accession>
<protein>
    <submittedName>
        <fullName evidence="1">Uncharacterized protein</fullName>
    </submittedName>
</protein>
<name>A0A2Z6MZG0_TRISU</name>
<proteinExistence type="predicted"/>
<keyword evidence="2" id="KW-1185">Reference proteome</keyword>
<dbReference type="Proteomes" id="UP000242715">
    <property type="component" value="Unassembled WGS sequence"/>
</dbReference>
<dbReference type="AlphaFoldDB" id="A0A2Z6MZG0"/>
<evidence type="ECO:0000313" key="1">
    <source>
        <dbReference type="EMBL" id="GAU36901.1"/>
    </source>
</evidence>
<sequence>MMAFEEGEIQKWWMRLETINWRGTCTRGVGAPAPASSISYWFSWMPLYIYNLVYRHLQHPLVQFVIH</sequence>
<organism evidence="1 2">
    <name type="scientific">Trifolium subterraneum</name>
    <name type="common">Subterranean clover</name>
    <dbReference type="NCBI Taxonomy" id="3900"/>
    <lineage>
        <taxon>Eukaryota</taxon>
        <taxon>Viridiplantae</taxon>
        <taxon>Streptophyta</taxon>
        <taxon>Embryophyta</taxon>
        <taxon>Tracheophyta</taxon>
        <taxon>Spermatophyta</taxon>
        <taxon>Magnoliopsida</taxon>
        <taxon>eudicotyledons</taxon>
        <taxon>Gunneridae</taxon>
        <taxon>Pentapetalae</taxon>
        <taxon>rosids</taxon>
        <taxon>fabids</taxon>
        <taxon>Fabales</taxon>
        <taxon>Fabaceae</taxon>
        <taxon>Papilionoideae</taxon>
        <taxon>50 kb inversion clade</taxon>
        <taxon>NPAAA clade</taxon>
        <taxon>Hologalegina</taxon>
        <taxon>IRL clade</taxon>
        <taxon>Trifolieae</taxon>
        <taxon>Trifolium</taxon>
    </lineage>
</organism>
<gene>
    <name evidence="1" type="ORF">TSUD_331740</name>
</gene>
<evidence type="ECO:0000313" key="2">
    <source>
        <dbReference type="Proteomes" id="UP000242715"/>
    </source>
</evidence>
<reference evidence="2" key="1">
    <citation type="journal article" date="2017" name="Front. Plant Sci.">
        <title>Climate Clever Clovers: New Paradigm to Reduce the Environmental Footprint of Ruminants by Breeding Low Methanogenic Forages Utilizing Haplotype Variation.</title>
        <authorList>
            <person name="Kaur P."/>
            <person name="Appels R."/>
            <person name="Bayer P.E."/>
            <person name="Keeble-Gagnere G."/>
            <person name="Wang J."/>
            <person name="Hirakawa H."/>
            <person name="Shirasawa K."/>
            <person name="Vercoe P."/>
            <person name="Stefanova K."/>
            <person name="Durmic Z."/>
            <person name="Nichols P."/>
            <person name="Revell C."/>
            <person name="Isobe S.N."/>
            <person name="Edwards D."/>
            <person name="Erskine W."/>
        </authorList>
    </citation>
    <scope>NUCLEOTIDE SEQUENCE [LARGE SCALE GENOMIC DNA]</scope>
    <source>
        <strain evidence="2">cv. Daliak</strain>
    </source>
</reference>